<keyword evidence="6" id="KW-0804">Transcription</keyword>
<dbReference type="CDD" id="cd00067">
    <property type="entry name" value="GAL4"/>
    <property type="match status" value="1"/>
</dbReference>
<dbReference type="OrthoDB" id="2123952at2759"/>
<dbReference type="Pfam" id="PF04082">
    <property type="entry name" value="Fungal_trans"/>
    <property type="match status" value="1"/>
</dbReference>
<dbReference type="InterPro" id="IPR036864">
    <property type="entry name" value="Zn2-C6_fun-type_DNA-bd_sf"/>
</dbReference>
<comment type="subcellular location">
    <subcellularLocation>
        <location evidence="1">Nucleus</location>
    </subcellularLocation>
</comment>
<evidence type="ECO:0000259" key="9">
    <source>
        <dbReference type="PROSITE" id="PS50048"/>
    </source>
</evidence>
<dbReference type="CDD" id="cd12148">
    <property type="entry name" value="fungal_TF_MHR"/>
    <property type="match status" value="1"/>
</dbReference>
<dbReference type="GO" id="GO:0000981">
    <property type="term" value="F:DNA-binding transcription factor activity, RNA polymerase II-specific"/>
    <property type="evidence" value="ECO:0007669"/>
    <property type="project" value="InterPro"/>
</dbReference>
<keyword evidence="4" id="KW-0805">Transcription regulation</keyword>
<keyword evidence="5" id="KW-0238">DNA-binding</keyword>
<evidence type="ECO:0000256" key="1">
    <source>
        <dbReference type="ARBA" id="ARBA00004123"/>
    </source>
</evidence>
<accession>A0A165QZ90</accession>
<keyword evidence="7" id="KW-0539">Nucleus</keyword>
<feature type="domain" description="Zn(2)-C6 fungal-type" evidence="9">
    <location>
        <begin position="18"/>
        <end position="50"/>
    </location>
</feature>
<evidence type="ECO:0000313" key="10">
    <source>
        <dbReference type="EMBL" id="KZT23091.1"/>
    </source>
</evidence>
<dbReference type="PANTHER" id="PTHR31313">
    <property type="entry name" value="TY1 ENHANCER ACTIVATOR"/>
    <property type="match status" value="1"/>
</dbReference>
<protein>
    <recommendedName>
        <fullName evidence="9">Zn(2)-C6 fungal-type domain-containing protein</fullName>
    </recommendedName>
</protein>
<name>A0A165QZ90_9AGAM</name>
<dbReference type="SMART" id="SM00906">
    <property type="entry name" value="Fungal_trans"/>
    <property type="match status" value="1"/>
</dbReference>
<dbReference type="GO" id="GO:0005634">
    <property type="term" value="C:nucleus"/>
    <property type="evidence" value="ECO:0007669"/>
    <property type="project" value="UniProtKB-SubCell"/>
</dbReference>
<evidence type="ECO:0000256" key="6">
    <source>
        <dbReference type="ARBA" id="ARBA00023163"/>
    </source>
</evidence>
<keyword evidence="3" id="KW-0862">Zinc</keyword>
<dbReference type="InterPro" id="IPR051615">
    <property type="entry name" value="Transcr_Regulatory_Elem"/>
</dbReference>
<proteinExistence type="predicted"/>
<evidence type="ECO:0000256" key="5">
    <source>
        <dbReference type="ARBA" id="ARBA00023125"/>
    </source>
</evidence>
<dbReference type="STRING" id="1314782.A0A165QZ90"/>
<dbReference type="PROSITE" id="PS00463">
    <property type="entry name" value="ZN2_CY6_FUNGAL_1"/>
    <property type="match status" value="1"/>
</dbReference>
<evidence type="ECO:0000313" key="11">
    <source>
        <dbReference type="Proteomes" id="UP000076761"/>
    </source>
</evidence>
<feature type="region of interest" description="Disordered" evidence="8">
    <location>
        <begin position="750"/>
        <end position="779"/>
    </location>
</feature>
<dbReference type="PROSITE" id="PS50048">
    <property type="entry name" value="ZN2_CY6_FUNGAL_2"/>
    <property type="match status" value="1"/>
</dbReference>
<feature type="compositionally biased region" description="Basic and acidic residues" evidence="8">
    <location>
        <begin position="149"/>
        <end position="162"/>
    </location>
</feature>
<dbReference type="InParanoid" id="A0A165QZ90"/>
<sequence>MAEADPTISGSKRRTGRACDLCRRAKSRCERPLEGGVCVACAAAGVDCSFSGPSFKRGPPKGYIQALEQRWYRSESLLAVMMSSPNPAAQSVVSALQQDPLARDVLHSVNIGPLGLAGRAALPKRATMEEVLSYLAESQSSTTGLGGGRRAEKQPRASREEVSNQTAAMSFQELGLWQDRLSSYLMSQQLPVSPAIFTMPHDSRFINQVPMYQSEQPLDMSQLYSMDSSSLEEDGLESDLSEAVDAFGHLSVDENHQLRYHGSTSGFNLISGGERSDDRNEGGIWKLPMARVWPDALEGRLNYPQEQDVQVQMPTLERQEHLIGVYFTYIHPWLPLIHKQQFLEQFRSNRSGAPSSTSMQTVSKGLLLSMLATAERYYAIMEPLPPAGVMSEAGCDIAGSAREVLMRTLHHIHPSICQAFILLGVREFAIGSTEQAWLYIGMAVRMAYDLGLNREPAKWKFKDGDLFSDNDQKTRRGIWWACCIADRHFSSFLGRPLTIQYDDYDVALPTAADGDGNDLWQPVQNDPSSQTFSPVPSRVMECFSCAASLSTIMGDIVRDMYPVKRRASIATGTFQGLDTRLRQWYNGLPPSFRYETPAALTAAPPHIMSLHVEYWYTMLLLHRSFLPAVRRSEVASHARLFSQDRIRHLERCETASAKISDIVDGYREARGIQFSPPFLASYVLGAGVTHVLLLSLRPVHHVASRGLFQCLAALQAMKVGWPGAEVAYALLNGVKLRFLGEGSSSLAGTVPSISTSIPGPSQGPSGSRTASDPSGIGYNSNSFTTRTMAQALGIETPGMNMDIFGFREDLGMYGYGQSPSSGTHSTMGSPIPFSGPSGSFMTENSGRMQPYLESESVWGTGGETSATGSSRLAGNDQGDM</sequence>
<evidence type="ECO:0000256" key="7">
    <source>
        <dbReference type="ARBA" id="ARBA00023242"/>
    </source>
</evidence>
<dbReference type="Pfam" id="PF00172">
    <property type="entry name" value="Zn_clus"/>
    <property type="match status" value="1"/>
</dbReference>
<dbReference type="InterPro" id="IPR001138">
    <property type="entry name" value="Zn2Cys6_DnaBD"/>
</dbReference>
<dbReference type="EMBL" id="KV425588">
    <property type="protein sequence ID" value="KZT23091.1"/>
    <property type="molecule type" value="Genomic_DNA"/>
</dbReference>
<dbReference type="SMART" id="SM00066">
    <property type="entry name" value="GAL4"/>
    <property type="match status" value="1"/>
</dbReference>
<keyword evidence="11" id="KW-1185">Reference proteome</keyword>
<evidence type="ECO:0000256" key="3">
    <source>
        <dbReference type="ARBA" id="ARBA00022833"/>
    </source>
</evidence>
<organism evidence="10 11">
    <name type="scientific">Neolentinus lepideus HHB14362 ss-1</name>
    <dbReference type="NCBI Taxonomy" id="1314782"/>
    <lineage>
        <taxon>Eukaryota</taxon>
        <taxon>Fungi</taxon>
        <taxon>Dikarya</taxon>
        <taxon>Basidiomycota</taxon>
        <taxon>Agaricomycotina</taxon>
        <taxon>Agaricomycetes</taxon>
        <taxon>Gloeophyllales</taxon>
        <taxon>Gloeophyllaceae</taxon>
        <taxon>Neolentinus</taxon>
    </lineage>
</organism>
<feature type="compositionally biased region" description="Low complexity" evidence="8">
    <location>
        <begin position="828"/>
        <end position="840"/>
    </location>
</feature>
<dbReference type="GO" id="GO:0008270">
    <property type="term" value="F:zinc ion binding"/>
    <property type="evidence" value="ECO:0007669"/>
    <property type="project" value="InterPro"/>
</dbReference>
<feature type="compositionally biased region" description="Polar residues" evidence="8">
    <location>
        <begin position="768"/>
        <end position="779"/>
    </location>
</feature>
<gene>
    <name evidence="10" type="ORF">NEOLEDRAFT_1136960</name>
</gene>
<keyword evidence="2" id="KW-0479">Metal-binding</keyword>
<dbReference type="SUPFAM" id="SSF57701">
    <property type="entry name" value="Zn2/Cys6 DNA-binding domain"/>
    <property type="match status" value="1"/>
</dbReference>
<feature type="compositionally biased region" description="Low complexity" evidence="8">
    <location>
        <begin position="751"/>
        <end position="767"/>
    </location>
</feature>
<dbReference type="PANTHER" id="PTHR31313:SF78">
    <property type="entry name" value="TRANSCRIPTION FACTOR DOMAIN-CONTAINING PROTEIN"/>
    <property type="match status" value="1"/>
</dbReference>
<evidence type="ECO:0000256" key="8">
    <source>
        <dbReference type="SAM" id="MobiDB-lite"/>
    </source>
</evidence>
<feature type="region of interest" description="Disordered" evidence="8">
    <location>
        <begin position="139"/>
        <end position="165"/>
    </location>
</feature>
<evidence type="ECO:0000256" key="2">
    <source>
        <dbReference type="ARBA" id="ARBA00022723"/>
    </source>
</evidence>
<dbReference type="GO" id="GO:0003677">
    <property type="term" value="F:DNA binding"/>
    <property type="evidence" value="ECO:0007669"/>
    <property type="project" value="UniProtKB-KW"/>
</dbReference>
<feature type="compositionally biased region" description="Polar residues" evidence="8">
    <location>
        <begin position="817"/>
        <end position="827"/>
    </location>
</feature>
<feature type="region of interest" description="Disordered" evidence="8">
    <location>
        <begin position="817"/>
        <end position="880"/>
    </location>
</feature>
<dbReference type="AlphaFoldDB" id="A0A165QZ90"/>
<dbReference type="InterPro" id="IPR007219">
    <property type="entry name" value="XnlR_reg_dom"/>
</dbReference>
<dbReference type="Proteomes" id="UP000076761">
    <property type="component" value="Unassembled WGS sequence"/>
</dbReference>
<dbReference type="Gene3D" id="4.10.240.10">
    <property type="entry name" value="Zn(2)-C6 fungal-type DNA-binding domain"/>
    <property type="match status" value="1"/>
</dbReference>
<dbReference type="GO" id="GO:0006351">
    <property type="term" value="P:DNA-templated transcription"/>
    <property type="evidence" value="ECO:0007669"/>
    <property type="project" value="InterPro"/>
</dbReference>
<reference evidence="10 11" key="1">
    <citation type="journal article" date="2016" name="Mol. Biol. Evol.">
        <title>Comparative Genomics of Early-Diverging Mushroom-Forming Fungi Provides Insights into the Origins of Lignocellulose Decay Capabilities.</title>
        <authorList>
            <person name="Nagy L.G."/>
            <person name="Riley R."/>
            <person name="Tritt A."/>
            <person name="Adam C."/>
            <person name="Daum C."/>
            <person name="Floudas D."/>
            <person name="Sun H."/>
            <person name="Yadav J.S."/>
            <person name="Pangilinan J."/>
            <person name="Larsson K.H."/>
            <person name="Matsuura K."/>
            <person name="Barry K."/>
            <person name="Labutti K."/>
            <person name="Kuo R."/>
            <person name="Ohm R.A."/>
            <person name="Bhattacharya S.S."/>
            <person name="Shirouzu T."/>
            <person name="Yoshinaga Y."/>
            <person name="Martin F.M."/>
            <person name="Grigoriev I.V."/>
            <person name="Hibbett D.S."/>
        </authorList>
    </citation>
    <scope>NUCLEOTIDE SEQUENCE [LARGE SCALE GENOMIC DNA]</scope>
    <source>
        <strain evidence="10 11">HHB14362 ss-1</strain>
    </source>
</reference>
<evidence type="ECO:0000256" key="4">
    <source>
        <dbReference type="ARBA" id="ARBA00023015"/>
    </source>
</evidence>